<dbReference type="EMBL" id="CANHGI010000001">
    <property type="protein sequence ID" value="CAI5439807.1"/>
    <property type="molecule type" value="Genomic_DNA"/>
</dbReference>
<keyword evidence="1" id="KW-0472">Membrane</keyword>
<name>A0A9P1MTT3_9PELO</name>
<sequence>MEITVGSWKIAIFYVISWIYPHLVTRLVVDMILLNYGDRSTFPWVALHLAQVLRISGMLIGFLLGFYWIFHPKPWAAQEIREKWRNYGVSLTFLAGFMVLADVSGIHITFEEFYATWISKNKSKN</sequence>
<evidence type="ECO:0000313" key="2">
    <source>
        <dbReference type="EMBL" id="CAI5439807.1"/>
    </source>
</evidence>
<gene>
    <name evidence="2" type="ORF">CAMP_LOCUS2444</name>
</gene>
<feature type="transmembrane region" description="Helical" evidence="1">
    <location>
        <begin position="91"/>
        <end position="110"/>
    </location>
</feature>
<evidence type="ECO:0000256" key="1">
    <source>
        <dbReference type="SAM" id="Phobius"/>
    </source>
</evidence>
<keyword evidence="1" id="KW-0812">Transmembrane</keyword>
<accession>A0A9P1MTT3</accession>
<organism evidence="2 3">
    <name type="scientific">Caenorhabditis angaria</name>
    <dbReference type="NCBI Taxonomy" id="860376"/>
    <lineage>
        <taxon>Eukaryota</taxon>
        <taxon>Metazoa</taxon>
        <taxon>Ecdysozoa</taxon>
        <taxon>Nematoda</taxon>
        <taxon>Chromadorea</taxon>
        <taxon>Rhabditida</taxon>
        <taxon>Rhabditina</taxon>
        <taxon>Rhabditomorpha</taxon>
        <taxon>Rhabditoidea</taxon>
        <taxon>Rhabditidae</taxon>
        <taxon>Peloderinae</taxon>
        <taxon>Caenorhabditis</taxon>
    </lineage>
</organism>
<reference evidence="2" key="1">
    <citation type="submission" date="2022-11" db="EMBL/GenBank/DDBJ databases">
        <authorList>
            <person name="Kikuchi T."/>
        </authorList>
    </citation>
    <scope>NUCLEOTIDE SEQUENCE</scope>
    <source>
        <strain evidence="2">PS1010</strain>
    </source>
</reference>
<dbReference type="AlphaFoldDB" id="A0A9P1MTT3"/>
<evidence type="ECO:0000313" key="3">
    <source>
        <dbReference type="Proteomes" id="UP001152747"/>
    </source>
</evidence>
<protein>
    <submittedName>
        <fullName evidence="2">Uncharacterized protein</fullName>
    </submittedName>
</protein>
<comment type="caution">
    <text evidence="2">The sequence shown here is derived from an EMBL/GenBank/DDBJ whole genome shotgun (WGS) entry which is preliminary data.</text>
</comment>
<dbReference type="Proteomes" id="UP001152747">
    <property type="component" value="Unassembled WGS sequence"/>
</dbReference>
<keyword evidence="1" id="KW-1133">Transmembrane helix</keyword>
<keyword evidence="3" id="KW-1185">Reference proteome</keyword>
<proteinExistence type="predicted"/>
<feature type="transmembrane region" description="Helical" evidence="1">
    <location>
        <begin position="12"/>
        <end position="34"/>
    </location>
</feature>
<feature type="transmembrane region" description="Helical" evidence="1">
    <location>
        <begin position="46"/>
        <end position="70"/>
    </location>
</feature>